<comment type="caution">
    <text evidence="3">The sequence shown here is derived from an EMBL/GenBank/DDBJ whole genome shotgun (WGS) entry which is preliminary data.</text>
</comment>
<keyword evidence="2" id="KW-1133">Transmembrane helix</keyword>
<dbReference type="Proteomes" id="UP001185012">
    <property type="component" value="Unassembled WGS sequence"/>
</dbReference>
<proteinExistence type="predicted"/>
<dbReference type="EMBL" id="JAVDQG010000004">
    <property type="protein sequence ID" value="MDR6226092.1"/>
    <property type="molecule type" value="Genomic_DNA"/>
</dbReference>
<sequence>MIPDFKEVFVLPFKWVGTLIAIFGLLFSSGCSLVVIQGMEEELKEWEDQVAQQEEEATEEEDDLDAQPPTNGDDLEESQSSGSDERSVELTASNLTFFVDDQDWAEESFEEYEEEFQLTQFTPGGRNSDYVEELIQVHAYPGMQNFITTFVVAEATRESLEEEFEGKVSWDVLDQERDHMLVQIGLTDGETFEKVNGLARFLSNDDGLYAIVYLTRAEWSLEEREKWQGLLNQAGDNDLTL</sequence>
<feature type="compositionally biased region" description="Acidic residues" evidence="1">
    <location>
        <begin position="53"/>
        <end position="65"/>
    </location>
</feature>
<feature type="region of interest" description="Disordered" evidence="1">
    <location>
        <begin position="45"/>
        <end position="87"/>
    </location>
</feature>
<keyword evidence="2" id="KW-0812">Transmembrane</keyword>
<evidence type="ECO:0000256" key="2">
    <source>
        <dbReference type="SAM" id="Phobius"/>
    </source>
</evidence>
<feature type="transmembrane region" description="Helical" evidence="2">
    <location>
        <begin position="15"/>
        <end position="36"/>
    </location>
</feature>
<evidence type="ECO:0000313" key="3">
    <source>
        <dbReference type="EMBL" id="MDR6226092.1"/>
    </source>
</evidence>
<name>A0ABU1IMS8_9BACL</name>
<reference evidence="3 4" key="1">
    <citation type="submission" date="2023-07" db="EMBL/GenBank/DDBJ databases">
        <title>Genomic Encyclopedia of Type Strains, Phase IV (KMG-IV): sequencing the most valuable type-strain genomes for metagenomic binning, comparative biology and taxonomic classification.</title>
        <authorList>
            <person name="Goeker M."/>
        </authorList>
    </citation>
    <scope>NUCLEOTIDE SEQUENCE [LARGE SCALE GENOMIC DNA]</scope>
    <source>
        <strain evidence="3 4">DSM 45903</strain>
    </source>
</reference>
<accession>A0ABU1IMS8</accession>
<evidence type="ECO:0000313" key="4">
    <source>
        <dbReference type="Proteomes" id="UP001185012"/>
    </source>
</evidence>
<gene>
    <name evidence="3" type="ORF">JOE21_002098</name>
</gene>
<dbReference type="PROSITE" id="PS51257">
    <property type="entry name" value="PROKAR_LIPOPROTEIN"/>
    <property type="match status" value="1"/>
</dbReference>
<keyword evidence="2" id="KW-0472">Membrane</keyword>
<protein>
    <submittedName>
        <fullName evidence="3">Uncharacterized protein</fullName>
    </submittedName>
</protein>
<dbReference type="RefSeq" id="WP_309865527.1">
    <property type="nucleotide sequence ID" value="NZ_JAVDQG010000004.1"/>
</dbReference>
<evidence type="ECO:0000256" key="1">
    <source>
        <dbReference type="SAM" id="MobiDB-lite"/>
    </source>
</evidence>
<organism evidence="3 4">
    <name type="scientific">Desmospora profundinema</name>
    <dbReference type="NCBI Taxonomy" id="1571184"/>
    <lineage>
        <taxon>Bacteria</taxon>
        <taxon>Bacillati</taxon>
        <taxon>Bacillota</taxon>
        <taxon>Bacilli</taxon>
        <taxon>Bacillales</taxon>
        <taxon>Thermoactinomycetaceae</taxon>
        <taxon>Desmospora</taxon>
    </lineage>
</organism>
<keyword evidence="4" id="KW-1185">Reference proteome</keyword>